<sequence>MTRYEEAVEALIRDPSPERDLAASRAHYYRACYVWLTPRWVGWYRERRLKRAMRMAALSRSKVPSACHLPNHQ</sequence>
<gene>
    <name evidence="1" type="ORF">AVDCRST_MAG01-01-3719</name>
</gene>
<dbReference type="AlphaFoldDB" id="A0A6J4QMQ1"/>
<protein>
    <submittedName>
        <fullName evidence="1">Uncharacterized protein</fullName>
    </submittedName>
</protein>
<proteinExistence type="predicted"/>
<evidence type="ECO:0000313" key="1">
    <source>
        <dbReference type="EMBL" id="CAA9441819.1"/>
    </source>
</evidence>
<dbReference type="EMBL" id="CADCUW010000484">
    <property type="protein sequence ID" value="CAA9441819.1"/>
    <property type="molecule type" value="Genomic_DNA"/>
</dbReference>
<organism evidence="1">
    <name type="scientific">uncultured Rubrobacteraceae bacterium</name>
    <dbReference type="NCBI Taxonomy" id="349277"/>
    <lineage>
        <taxon>Bacteria</taxon>
        <taxon>Bacillati</taxon>
        <taxon>Actinomycetota</taxon>
        <taxon>Rubrobacteria</taxon>
        <taxon>Rubrobacterales</taxon>
        <taxon>Rubrobacteraceae</taxon>
        <taxon>environmental samples</taxon>
    </lineage>
</organism>
<accession>A0A6J4QMQ1</accession>
<name>A0A6J4QMQ1_9ACTN</name>
<reference evidence="1" key="1">
    <citation type="submission" date="2020-02" db="EMBL/GenBank/DDBJ databases">
        <authorList>
            <person name="Meier V. D."/>
        </authorList>
    </citation>
    <scope>NUCLEOTIDE SEQUENCE</scope>
    <source>
        <strain evidence="1">AVDCRST_MAG01</strain>
    </source>
</reference>